<evidence type="ECO:0000313" key="4">
    <source>
        <dbReference type="Proteomes" id="UP000033689"/>
    </source>
</evidence>
<organism evidence="3 4">
    <name type="scientific">Rickettsia bellii str. RML Mogi</name>
    <dbReference type="NCBI Taxonomy" id="1359194"/>
    <lineage>
        <taxon>Bacteria</taxon>
        <taxon>Pseudomonadati</taxon>
        <taxon>Pseudomonadota</taxon>
        <taxon>Alphaproteobacteria</taxon>
        <taxon>Rickettsiales</taxon>
        <taxon>Rickettsiaceae</taxon>
        <taxon>Rickettsieae</taxon>
        <taxon>Rickettsia</taxon>
        <taxon>belli group</taxon>
    </lineage>
</organism>
<keyword evidence="1" id="KW-0472">Membrane</keyword>
<evidence type="ECO:0000313" key="3">
    <source>
        <dbReference type="EMBL" id="KJV92822.1"/>
    </source>
</evidence>
<dbReference type="AlphaFoldDB" id="A0A0F3QKQ6"/>
<dbReference type="PATRIC" id="fig|1359194.3.peg.1489"/>
<dbReference type="InterPro" id="IPR025402">
    <property type="entry name" value="DMP19_C"/>
</dbReference>
<name>A0A0F3QKQ6_RICBE</name>
<dbReference type="Proteomes" id="UP000033689">
    <property type="component" value="Unassembled WGS sequence"/>
</dbReference>
<sequence>MSLIANKRKEKSLVKILFYKLLLAMVIIYLIILFYNYMDKLKIPTLIKHSDFYNEDKYNRIQGIIDYVNALRNALYNQEELDQIIPQAQQVYFVDYYLSQVENGGLTQYFSNSNFNGKQNNIVLKGLEDIKAYKNKEIFFQACQLLNNMDASLREEYLFSGMYREEEVRQKPIIKEIHIELEKLTDLFFEINEKEEPILDLNFKYVEKIDNLKIIDDKLYDKEIEAIVALVPNYDERKKYSEEQWLKNMPRYTKIARKLCSKYNLELLSINALSYGESLISEEKVKENYNNNIMFYHISTDQGYFYIIDFGKTSVLINGEDNQPIGKINNLEINFDQSNIDINSFEIEKSTNIFKTPKWSIQLEENWKSEISEDCYSFFNPEGYGTLQISDYTKDTSITYDDVLDLVGFSYKEKTHLEVVKFGDFEGFQYVYVNTENTLWRKLWLKNDKILLFIIYNCDINYEDHTVETTNKMLSSLKVITK</sequence>
<reference evidence="3 4" key="1">
    <citation type="submission" date="2015-02" db="EMBL/GenBank/DDBJ databases">
        <title>Genome Sequencing of Rickettsiales.</title>
        <authorList>
            <person name="Daugherty S.C."/>
            <person name="Su Q."/>
            <person name="Abolude K."/>
            <person name="Beier-Sexton M."/>
            <person name="Carlyon J.A."/>
            <person name="Carter R."/>
            <person name="Day N.P."/>
            <person name="Dumler S.J."/>
            <person name="Dyachenko V."/>
            <person name="Godinez A."/>
            <person name="Kurtti T.J."/>
            <person name="Lichay M."/>
            <person name="Mullins K.E."/>
            <person name="Ott S."/>
            <person name="Pappas-Brown V."/>
            <person name="Paris D.H."/>
            <person name="Patel P."/>
            <person name="Richards A.L."/>
            <person name="Sadzewicz L."/>
            <person name="Sears K."/>
            <person name="Seidman D."/>
            <person name="Sengamalay N."/>
            <person name="Stenos J."/>
            <person name="Tallon L.J."/>
            <person name="Vincent G."/>
            <person name="Fraser C.M."/>
            <person name="Munderloh U."/>
            <person name="Dunning-Hotopp J.C."/>
        </authorList>
    </citation>
    <scope>NUCLEOTIDE SEQUENCE [LARGE SCALE GENOMIC DNA]</scope>
    <source>
        <strain evidence="3 4">RML Mogi</strain>
    </source>
</reference>
<dbReference type="Pfam" id="PF14300">
    <property type="entry name" value="DMP19"/>
    <property type="match status" value="1"/>
</dbReference>
<evidence type="ECO:0000259" key="2">
    <source>
        <dbReference type="Pfam" id="PF14300"/>
    </source>
</evidence>
<feature type="domain" description="DNA mimic protein DMP19 C-terminal" evidence="2">
    <location>
        <begin position="86"/>
        <end position="208"/>
    </location>
</feature>
<dbReference type="RefSeq" id="WP_012151585.1">
    <property type="nucleotide sequence ID" value="NZ_LAOJ01000001.1"/>
</dbReference>
<feature type="transmembrane region" description="Helical" evidence="1">
    <location>
        <begin position="21"/>
        <end position="38"/>
    </location>
</feature>
<proteinExistence type="predicted"/>
<dbReference type="Gene3D" id="1.20.1420.60">
    <property type="match status" value="1"/>
</dbReference>
<accession>A0A0F3QKQ6</accession>
<keyword evidence="1" id="KW-1133">Transmembrane helix</keyword>
<evidence type="ECO:0000256" key="1">
    <source>
        <dbReference type="SAM" id="Phobius"/>
    </source>
</evidence>
<dbReference type="EMBL" id="LAOJ01000001">
    <property type="protein sequence ID" value="KJV92822.1"/>
    <property type="molecule type" value="Genomic_DNA"/>
</dbReference>
<dbReference type="STRING" id="33990.A3306_02750"/>
<keyword evidence="1" id="KW-0812">Transmembrane</keyword>
<comment type="caution">
    <text evidence="3">The sequence shown here is derived from an EMBL/GenBank/DDBJ whole genome shotgun (WGS) entry which is preliminary data.</text>
</comment>
<gene>
    <name evidence="3" type="ORF">RBEMOGI_1459</name>
</gene>
<protein>
    <recommendedName>
        <fullName evidence="2">DNA mimic protein DMP19 C-terminal domain-containing protein</fullName>
    </recommendedName>
</protein>